<evidence type="ECO:0000313" key="6">
    <source>
        <dbReference type="EMBL" id="ANV98463.1"/>
    </source>
</evidence>
<reference evidence="7" key="1">
    <citation type="submission" date="2016-07" db="EMBL/GenBank/DDBJ databases">
        <authorList>
            <person name="Florea S."/>
            <person name="Webb J.S."/>
            <person name="Jaromczyk J."/>
            <person name="Schardl C.L."/>
        </authorList>
    </citation>
    <scope>NUCLEOTIDE SEQUENCE [LARGE SCALE GENOMIC DNA]</scope>
    <source>
        <strain evidence="7">MIT 01-6242</strain>
    </source>
</reference>
<dbReference type="KEGG" id="het:BBW65_06480"/>
<evidence type="ECO:0000256" key="2">
    <source>
        <dbReference type="ARBA" id="ARBA00023136"/>
    </source>
</evidence>
<comment type="subcellular location">
    <subcellularLocation>
        <location evidence="1">Cell outer membrane</location>
    </subcellularLocation>
</comment>
<dbReference type="SUPFAM" id="SSF103088">
    <property type="entry name" value="OmpA-like"/>
    <property type="match status" value="1"/>
</dbReference>
<evidence type="ECO:0000256" key="3">
    <source>
        <dbReference type="ARBA" id="ARBA00023237"/>
    </source>
</evidence>
<dbReference type="STRING" id="222136.BBW65_06480"/>
<dbReference type="CDD" id="cd07185">
    <property type="entry name" value="OmpA_C-like"/>
    <property type="match status" value="1"/>
</dbReference>
<sequence length="159" mass="17607">MIVFLVGCGGKKTDVSSSVSLEEKPNATPPKIEEVIEDYTPPQAVFDASKLQTIYFDFDVFTLSKPMLKIVNENIAILKEYPEVKIKLEGNTDAYGSDEYNFALGTKRALSVRDALVVAGIDKSRITFVSFGETNPVCLEMSAECRAKNRRVNFVVEGQ</sequence>
<dbReference type="PROSITE" id="PS51123">
    <property type="entry name" value="OMPA_2"/>
    <property type="match status" value="1"/>
</dbReference>
<organism evidence="6 7">
    <name type="scientific">Helicobacter enhydrae</name>
    <dbReference type="NCBI Taxonomy" id="222136"/>
    <lineage>
        <taxon>Bacteria</taxon>
        <taxon>Pseudomonadati</taxon>
        <taxon>Campylobacterota</taxon>
        <taxon>Epsilonproteobacteria</taxon>
        <taxon>Campylobacterales</taxon>
        <taxon>Helicobacteraceae</taxon>
        <taxon>Helicobacter</taxon>
    </lineage>
</organism>
<dbReference type="OrthoDB" id="9809164at2"/>
<dbReference type="InterPro" id="IPR006665">
    <property type="entry name" value="OmpA-like"/>
</dbReference>
<protein>
    <recommendedName>
        <fullName evidence="5">OmpA-like domain-containing protein</fullName>
    </recommendedName>
</protein>
<keyword evidence="3" id="KW-0998">Cell outer membrane</keyword>
<evidence type="ECO:0000259" key="5">
    <source>
        <dbReference type="PROSITE" id="PS51123"/>
    </source>
</evidence>
<keyword evidence="2 4" id="KW-0472">Membrane</keyword>
<dbReference type="AlphaFoldDB" id="A0A1B1U6P3"/>
<evidence type="ECO:0000313" key="7">
    <source>
        <dbReference type="Proteomes" id="UP000092884"/>
    </source>
</evidence>
<gene>
    <name evidence="6" type="ORF">BBW65_06480</name>
</gene>
<dbReference type="PANTHER" id="PTHR30329">
    <property type="entry name" value="STATOR ELEMENT OF FLAGELLAR MOTOR COMPLEX"/>
    <property type="match status" value="1"/>
</dbReference>
<proteinExistence type="predicted"/>
<name>A0A1B1U6P3_9HELI</name>
<evidence type="ECO:0000256" key="4">
    <source>
        <dbReference type="PROSITE-ProRule" id="PRU00473"/>
    </source>
</evidence>
<dbReference type="GO" id="GO:0009279">
    <property type="term" value="C:cell outer membrane"/>
    <property type="evidence" value="ECO:0007669"/>
    <property type="project" value="UniProtKB-SubCell"/>
</dbReference>
<dbReference type="InterPro" id="IPR050330">
    <property type="entry name" value="Bact_OuterMem_StrucFunc"/>
</dbReference>
<dbReference type="EMBL" id="CP016503">
    <property type="protein sequence ID" value="ANV98463.1"/>
    <property type="molecule type" value="Genomic_DNA"/>
</dbReference>
<dbReference type="InterPro" id="IPR036737">
    <property type="entry name" value="OmpA-like_sf"/>
</dbReference>
<dbReference type="Proteomes" id="UP000092884">
    <property type="component" value="Chromosome"/>
</dbReference>
<accession>A0A1B1U6P3</accession>
<dbReference type="PANTHER" id="PTHR30329:SF21">
    <property type="entry name" value="LIPOPROTEIN YIAD-RELATED"/>
    <property type="match status" value="1"/>
</dbReference>
<evidence type="ECO:0000256" key="1">
    <source>
        <dbReference type="ARBA" id="ARBA00004442"/>
    </source>
</evidence>
<dbReference type="Gene3D" id="3.30.1330.60">
    <property type="entry name" value="OmpA-like domain"/>
    <property type="match status" value="1"/>
</dbReference>
<keyword evidence="7" id="KW-1185">Reference proteome</keyword>
<feature type="domain" description="OmpA-like" evidence="5">
    <location>
        <begin position="43"/>
        <end position="159"/>
    </location>
</feature>
<dbReference type="PRINTS" id="PR01021">
    <property type="entry name" value="OMPADOMAIN"/>
</dbReference>
<dbReference type="InterPro" id="IPR006664">
    <property type="entry name" value="OMP_bac"/>
</dbReference>
<dbReference type="Pfam" id="PF00691">
    <property type="entry name" value="OmpA"/>
    <property type="match status" value="1"/>
</dbReference>